<dbReference type="InterPro" id="IPR039420">
    <property type="entry name" value="WalR-like"/>
</dbReference>
<dbReference type="Pfam" id="PF00486">
    <property type="entry name" value="Trans_reg_C"/>
    <property type="match status" value="1"/>
</dbReference>
<evidence type="ECO:0000256" key="3">
    <source>
        <dbReference type="ARBA" id="ARBA00022553"/>
    </source>
</evidence>
<keyword evidence="7" id="KW-0804">Transcription</keyword>
<evidence type="ECO:0000256" key="9">
    <source>
        <dbReference type="ARBA" id="ARBA00073364"/>
    </source>
</evidence>
<dbReference type="GO" id="GO:0006355">
    <property type="term" value="P:regulation of DNA-templated transcription"/>
    <property type="evidence" value="ECO:0007669"/>
    <property type="project" value="InterPro"/>
</dbReference>
<evidence type="ECO:0000259" key="13">
    <source>
        <dbReference type="PROSITE" id="PS51755"/>
    </source>
</evidence>
<dbReference type="OrthoDB" id="3197131at2"/>
<dbReference type="PROSITE" id="PS51755">
    <property type="entry name" value="OMPR_PHOB"/>
    <property type="match status" value="1"/>
</dbReference>
<dbReference type="EMBL" id="BNEE01000006">
    <property type="protein sequence ID" value="GHI88996.1"/>
    <property type="molecule type" value="Genomic_DNA"/>
</dbReference>
<evidence type="ECO:0000313" key="14">
    <source>
        <dbReference type="EMBL" id="GHI88996.1"/>
    </source>
</evidence>
<dbReference type="PANTHER" id="PTHR48111">
    <property type="entry name" value="REGULATOR OF RPOS"/>
    <property type="match status" value="1"/>
</dbReference>
<dbReference type="CDD" id="cd00383">
    <property type="entry name" value="trans_reg_C"/>
    <property type="match status" value="1"/>
</dbReference>
<dbReference type="SUPFAM" id="SSF52172">
    <property type="entry name" value="CheY-like"/>
    <property type="match status" value="1"/>
</dbReference>
<dbReference type="SMART" id="SM00448">
    <property type="entry name" value="REC"/>
    <property type="match status" value="1"/>
</dbReference>
<keyword evidence="2" id="KW-0963">Cytoplasm</keyword>
<feature type="DNA-binding region" description="OmpR/PhoB-type" evidence="11">
    <location>
        <begin position="142"/>
        <end position="236"/>
    </location>
</feature>
<evidence type="ECO:0000256" key="2">
    <source>
        <dbReference type="ARBA" id="ARBA00022490"/>
    </source>
</evidence>
<evidence type="ECO:0000256" key="11">
    <source>
        <dbReference type="PROSITE-ProRule" id="PRU01091"/>
    </source>
</evidence>
<dbReference type="PANTHER" id="PTHR48111:SF21">
    <property type="entry name" value="DNA-BINDING DUAL MASTER TRANSCRIPTIONAL REGULATOR RPAA"/>
    <property type="match status" value="1"/>
</dbReference>
<evidence type="ECO:0000259" key="12">
    <source>
        <dbReference type="PROSITE" id="PS50110"/>
    </source>
</evidence>
<dbReference type="InterPro" id="IPR016032">
    <property type="entry name" value="Sig_transdc_resp-reg_C-effctor"/>
</dbReference>
<dbReference type="GO" id="GO:0000976">
    <property type="term" value="F:transcription cis-regulatory region binding"/>
    <property type="evidence" value="ECO:0007669"/>
    <property type="project" value="TreeGrafter"/>
</dbReference>
<evidence type="ECO:0000256" key="1">
    <source>
        <dbReference type="ARBA" id="ARBA00004496"/>
    </source>
</evidence>
<feature type="domain" description="OmpR/PhoB-type" evidence="13">
    <location>
        <begin position="142"/>
        <end position="236"/>
    </location>
</feature>
<dbReference type="AlphaFoldDB" id="A0A919H277"/>
<dbReference type="Proteomes" id="UP000600026">
    <property type="component" value="Unassembled WGS sequence"/>
</dbReference>
<protein>
    <recommendedName>
        <fullName evidence="9">Transcriptional regulatory protein CseB</fullName>
    </recommendedName>
</protein>
<dbReference type="Gene3D" id="1.10.10.10">
    <property type="entry name" value="Winged helix-like DNA-binding domain superfamily/Winged helix DNA-binding domain"/>
    <property type="match status" value="1"/>
</dbReference>
<organism evidence="14 15">
    <name type="scientific">Streptomyces xanthophaeus</name>
    <dbReference type="NCBI Taxonomy" id="67385"/>
    <lineage>
        <taxon>Bacteria</taxon>
        <taxon>Bacillati</taxon>
        <taxon>Actinomycetota</taxon>
        <taxon>Actinomycetes</taxon>
        <taxon>Kitasatosporales</taxon>
        <taxon>Streptomycetaceae</taxon>
        <taxon>Streptomyces</taxon>
    </lineage>
</organism>
<evidence type="ECO:0000256" key="5">
    <source>
        <dbReference type="ARBA" id="ARBA00023015"/>
    </source>
</evidence>
<dbReference type="RefSeq" id="WP_031138325.1">
    <property type="nucleotide sequence ID" value="NZ_BNEE01000006.1"/>
</dbReference>
<dbReference type="SUPFAM" id="SSF46894">
    <property type="entry name" value="C-terminal effector domain of the bipartite response regulators"/>
    <property type="match status" value="1"/>
</dbReference>
<dbReference type="Gene3D" id="3.40.50.2300">
    <property type="match status" value="1"/>
</dbReference>
<feature type="domain" description="Response regulatory" evidence="12">
    <location>
        <begin position="5"/>
        <end position="118"/>
    </location>
</feature>
<dbReference type="GO" id="GO:0000156">
    <property type="term" value="F:phosphorelay response regulator activity"/>
    <property type="evidence" value="ECO:0007669"/>
    <property type="project" value="TreeGrafter"/>
</dbReference>
<evidence type="ECO:0000256" key="6">
    <source>
        <dbReference type="ARBA" id="ARBA00023125"/>
    </source>
</evidence>
<evidence type="ECO:0000313" key="15">
    <source>
        <dbReference type="Proteomes" id="UP000600026"/>
    </source>
</evidence>
<comment type="subcellular location">
    <subcellularLocation>
        <location evidence="1">Cytoplasm</location>
    </subcellularLocation>
</comment>
<evidence type="ECO:0000256" key="7">
    <source>
        <dbReference type="ARBA" id="ARBA00023163"/>
    </source>
</evidence>
<dbReference type="GO" id="GO:0032993">
    <property type="term" value="C:protein-DNA complex"/>
    <property type="evidence" value="ECO:0007669"/>
    <property type="project" value="TreeGrafter"/>
</dbReference>
<dbReference type="NCBIfam" id="NF041733">
    <property type="entry name" value="resp_reg_CseB"/>
    <property type="match status" value="1"/>
</dbReference>
<dbReference type="FunFam" id="1.10.10.10:FF:000018">
    <property type="entry name" value="DNA-binding response regulator ResD"/>
    <property type="match status" value="1"/>
</dbReference>
<sequence>MAETHVLFVEDDDVIREATTLALERDGFVVTAMPDGLSGLESFRADRPDIALLDVMVPGMDGVSLCRRIRDESTVPVIMLSARADSIDVVLGLEAGADDYVTKPFDGSVLVARIRAVLRRFGHAGGPQNGGANGDEGPAGERGVLSFGDLQVDTEGMEVRKAGAAVALTPTEMRLLLEFSSAPGTVLSRDRLLERVWDYDWGGDTRAVDVHVQRLRTKIGQDRIETVRGFGYKLKA</sequence>
<dbReference type="CDD" id="cd17574">
    <property type="entry name" value="REC_OmpR"/>
    <property type="match status" value="1"/>
</dbReference>
<proteinExistence type="predicted"/>
<dbReference type="GO" id="GO:0005829">
    <property type="term" value="C:cytosol"/>
    <property type="evidence" value="ECO:0007669"/>
    <property type="project" value="TreeGrafter"/>
</dbReference>
<gene>
    <name evidence="14" type="primary">cseB_2</name>
    <name evidence="14" type="ORF">Sxan_63600</name>
</gene>
<comment type="caution">
    <text evidence="14">The sequence shown here is derived from an EMBL/GenBank/DDBJ whole genome shotgun (WGS) entry which is preliminary data.</text>
</comment>
<dbReference type="InterPro" id="IPR036388">
    <property type="entry name" value="WH-like_DNA-bd_sf"/>
</dbReference>
<evidence type="ECO:0000256" key="4">
    <source>
        <dbReference type="ARBA" id="ARBA00023012"/>
    </source>
</evidence>
<keyword evidence="15" id="KW-1185">Reference proteome</keyword>
<dbReference type="FunFam" id="3.40.50.2300:FF:000115">
    <property type="entry name" value="Two-component system response regulator"/>
    <property type="match status" value="1"/>
</dbReference>
<evidence type="ECO:0000256" key="10">
    <source>
        <dbReference type="PROSITE-ProRule" id="PRU00169"/>
    </source>
</evidence>
<dbReference type="InterPro" id="IPR049766">
    <property type="entry name" value="CseB"/>
</dbReference>
<accession>A0A919H277</accession>
<keyword evidence="3 10" id="KW-0597">Phosphoprotein</keyword>
<dbReference type="Pfam" id="PF00072">
    <property type="entry name" value="Response_reg"/>
    <property type="match status" value="1"/>
</dbReference>
<dbReference type="InterPro" id="IPR001867">
    <property type="entry name" value="OmpR/PhoB-type_DNA-bd"/>
</dbReference>
<evidence type="ECO:0000256" key="8">
    <source>
        <dbReference type="ARBA" id="ARBA00055658"/>
    </source>
</evidence>
<dbReference type="SMART" id="SM00862">
    <property type="entry name" value="Trans_reg_C"/>
    <property type="match status" value="1"/>
</dbReference>
<comment type="function">
    <text evidence="8">Member of the two-component regulatory system CseB/CseC involved in the stability of the cell envelope. CseB activates transcription of RNA polymerase sigma-E factor, in response to changes in the cell envelope.</text>
</comment>
<dbReference type="InterPro" id="IPR011006">
    <property type="entry name" value="CheY-like_superfamily"/>
</dbReference>
<keyword evidence="6 11" id="KW-0238">DNA-binding</keyword>
<keyword evidence="4" id="KW-0902">Two-component regulatory system</keyword>
<keyword evidence="5" id="KW-0805">Transcription regulation</keyword>
<dbReference type="PROSITE" id="PS50110">
    <property type="entry name" value="RESPONSE_REGULATORY"/>
    <property type="match status" value="1"/>
</dbReference>
<dbReference type="Gene3D" id="6.10.250.690">
    <property type="match status" value="1"/>
</dbReference>
<feature type="modified residue" description="4-aspartylphosphate" evidence="10">
    <location>
        <position position="54"/>
    </location>
</feature>
<dbReference type="InterPro" id="IPR001789">
    <property type="entry name" value="Sig_transdc_resp-reg_receiver"/>
</dbReference>
<name>A0A919H277_9ACTN</name>
<reference evidence="14" key="1">
    <citation type="submission" date="2020-09" db="EMBL/GenBank/DDBJ databases">
        <title>Whole genome shotgun sequence of Streptomyces xanthophaeus NBRC 12829.</title>
        <authorList>
            <person name="Komaki H."/>
            <person name="Tamura T."/>
        </authorList>
    </citation>
    <scope>NUCLEOTIDE SEQUENCE</scope>
    <source>
        <strain evidence="14">NBRC 12829</strain>
    </source>
</reference>